<keyword evidence="1" id="KW-0812">Transmembrane</keyword>
<feature type="transmembrane region" description="Helical" evidence="1">
    <location>
        <begin position="77"/>
        <end position="95"/>
    </location>
</feature>
<evidence type="ECO:0000313" key="3">
    <source>
        <dbReference type="WBParaSite" id="L893_g29032.t1"/>
    </source>
</evidence>
<feature type="transmembrane region" description="Helical" evidence="1">
    <location>
        <begin position="150"/>
        <end position="171"/>
    </location>
</feature>
<keyword evidence="1" id="KW-1133">Transmembrane helix</keyword>
<proteinExistence type="predicted"/>
<dbReference type="WBParaSite" id="L893_g29032.t1">
    <property type="protein sequence ID" value="L893_g29032.t1"/>
    <property type="gene ID" value="L893_g29032"/>
</dbReference>
<reference evidence="3" key="1">
    <citation type="submission" date="2016-11" db="UniProtKB">
        <authorList>
            <consortium name="WormBaseParasite"/>
        </authorList>
    </citation>
    <scope>IDENTIFICATION</scope>
</reference>
<sequence>MLLYSSFVFSLMLPSLYRTSRSTDNSLTKTAATVLFFSILSAWLAFFVCYIVISCFGYDNDPSSLNLKTPWFSTVDSIIRCLINVLFIGVGFWTVRQEIGSVHSDKNLIAAIFTRKAWLWISRFGACSMVFDIARLLVSTFMKDSYIRALLEALPSILASMQLLMVCRTAYTLRMRSPKVVKIFTIA</sequence>
<organism evidence="2 3">
    <name type="scientific">Steinernema glaseri</name>
    <dbReference type="NCBI Taxonomy" id="37863"/>
    <lineage>
        <taxon>Eukaryota</taxon>
        <taxon>Metazoa</taxon>
        <taxon>Ecdysozoa</taxon>
        <taxon>Nematoda</taxon>
        <taxon>Chromadorea</taxon>
        <taxon>Rhabditida</taxon>
        <taxon>Tylenchina</taxon>
        <taxon>Panagrolaimomorpha</taxon>
        <taxon>Strongyloidoidea</taxon>
        <taxon>Steinernematidae</taxon>
        <taxon>Steinernema</taxon>
    </lineage>
</organism>
<protein>
    <submittedName>
        <fullName evidence="3">Serpentine receptor class gamma</fullName>
    </submittedName>
</protein>
<dbReference type="AlphaFoldDB" id="A0A1I7ZRD9"/>
<keyword evidence="1" id="KW-0472">Membrane</keyword>
<feature type="transmembrane region" description="Helical" evidence="1">
    <location>
        <begin position="117"/>
        <end position="138"/>
    </location>
</feature>
<dbReference type="Proteomes" id="UP000095287">
    <property type="component" value="Unplaced"/>
</dbReference>
<accession>A0A1I7ZRD9</accession>
<evidence type="ECO:0000256" key="1">
    <source>
        <dbReference type="SAM" id="Phobius"/>
    </source>
</evidence>
<keyword evidence="2" id="KW-1185">Reference proteome</keyword>
<feature type="transmembrane region" description="Helical" evidence="1">
    <location>
        <begin position="34"/>
        <end position="56"/>
    </location>
</feature>
<name>A0A1I7ZRD9_9BILA</name>
<evidence type="ECO:0000313" key="2">
    <source>
        <dbReference type="Proteomes" id="UP000095287"/>
    </source>
</evidence>